<accession>A0A0A0BKD4</accession>
<evidence type="ECO:0008006" key="3">
    <source>
        <dbReference type="Google" id="ProtNLM"/>
    </source>
</evidence>
<dbReference type="RefSeq" id="WP_052105644.1">
    <property type="nucleotide sequence ID" value="NZ_AXCZ01000328.1"/>
</dbReference>
<dbReference type="OrthoDB" id="3256964at2"/>
<dbReference type="Proteomes" id="UP000054314">
    <property type="component" value="Unassembled WGS sequence"/>
</dbReference>
<sequence>MGFFSWVRRVRETTAVQEAGERPMAGLLGAPSRLPPAQSAPPVAATGLPIASPVTRDRLCSWFTEHGYTYFVDNDGDVGGVWRGRLFYFFLFGERGEILQIRGQWNREFAIERLTSVLEGCNQWNAERIWPKAYLRVRDDGMVHVTCEVSTDLEHGATDAQLGQLMHCGLSASSTFFDLLDEMYPDPAAQAP</sequence>
<evidence type="ECO:0000313" key="2">
    <source>
        <dbReference type="Proteomes" id="UP000054314"/>
    </source>
</evidence>
<dbReference type="EMBL" id="AXCZ01000328">
    <property type="protein sequence ID" value="KGM08451.1"/>
    <property type="molecule type" value="Genomic_DNA"/>
</dbReference>
<gene>
    <name evidence="1" type="ORF">N869_11520</name>
</gene>
<dbReference type="InterPro" id="IPR019660">
    <property type="entry name" value="Put_sensory_transdc_reg_YbjN"/>
</dbReference>
<organism evidence="1 2">
    <name type="scientific">Cellulomonas bogoriensis 69B4 = DSM 16987</name>
    <dbReference type="NCBI Taxonomy" id="1386082"/>
    <lineage>
        <taxon>Bacteria</taxon>
        <taxon>Bacillati</taxon>
        <taxon>Actinomycetota</taxon>
        <taxon>Actinomycetes</taxon>
        <taxon>Micrococcales</taxon>
        <taxon>Cellulomonadaceae</taxon>
        <taxon>Cellulomonas</taxon>
    </lineage>
</organism>
<dbReference type="AlphaFoldDB" id="A0A0A0BKD4"/>
<reference evidence="1 2" key="1">
    <citation type="submission" date="2013-08" db="EMBL/GenBank/DDBJ databases">
        <title>Genome sequencing of Cellulomonas bogoriensis 69B4.</title>
        <authorList>
            <person name="Chen F."/>
            <person name="Li Y."/>
            <person name="Wang G."/>
        </authorList>
    </citation>
    <scope>NUCLEOTIDE SEQUENCE [LARGE SCALE GENOMIC DNA]</scope>
    <source>
        <strain evidence="1 2">69B4</strain>
    </source>
</reference>
<dbReference type="CDD" id="cd17511">
    <property type="entry name" value="YbjN_AmyR-like"/>
    <property type="match status" value="1"/>
</dbReference>
<protein>
    <recommendedName>
        <fullName evidence="3">YbjN domain-containing protein</fullName>
    </recommendedName>
</protein>
<keyword evidence="2" id="KW-1185">Reference proteome</keyword>
<evidence type="ECO:0000313" key="1">
    <source>
        <dbReference type="EMBL" id="KGM08451.1"/>
    </source>
</evidence>
<comment type="caution">
    <text evidence="1">The sequence shown here is derived from an EMBL/GenBank/DDBJ whole genome shotgun (WGS) entry which is preliminary data.</text>
</comment>
<dbReference type="Pfam" id="PF10722">
    <property type="entry name" value="YbjN"/>
    <property type="match status" value="1"/>
</dbReference>
<proteinExistence type="predicted"/>
<name>A0A0A0BKD4_9CELL</name>